<evidence type="ECO:0000313" key="4">
    <source>
        <dbReference type="Proteomes" id="UP000179860"/>
    </source>
</evidence>
<accession>A0A1I9YFE9</accession>
<dbReference type="Proteomes" id="UP000179860">
    <property type="component" value="Chromosome 1"/>
</dbReference>
<dbReference type="AlphaFoldDB" id="A0A1I9YFE9"/>
<evidence type="ECO:0000313" key="3">
    <source>
        <dbReference type="EMBL" id="APA85032.1"/>
    </source>
</evidence>
<dbReference type="STRING" id="754502.BJG93_06305"/>
<sequence length="415" mass="46201">MNTLENQRFFDKPVVADVPIDSQTQIFKFENFPAAGPTPWLDRPDALERVAQLLSDRVINEEQAEWCRKWVSDGYLIVEGFFTDEQLDATWQAYENAIADGTLRPPHEPLFEGDTLPGRTLNPHFNVPAIRDMLFDARMNEIVSLLLGAKSAPFQTIGGHKSSEQLEHSDSIHMSTYPNGYLVANWIAFEDIHPDSGPLVYHPGTHKLPYLMSTELGMPFGCGYSAYHDIYEPAIQKLIAERSAGPKYFYPKKGDVLLWHANLLHGGSKMSHPEHVSRKALVCHFFAHGCLCYHDLTGMPSSLTPIVDFDGEAYFDANPDVAASGGNALQHYIYYGRFEGRPLSSAESLQRKARLAALPNGFDPTLYLEANPDVAAAGVDAVDHFIEFGRVEGRPLRPQDTLAPRQMQPGATTVS</sequence>
<dbReference type="KEGG" id="pspw:BJG93_06305"/>
<protein>
    <submittedName>
        <fullName evidence="3">Phytanoyl-CoA dioxygenase family protein</fullName>
    </submittedName>
</protein>
<dbReference type="InterPro" id="IPR008775">
    <property type="entry name" value="Phytyl_CoA_dOase-like"/>
</dbReference>
<name>A0A1I9YFE9_9BURK</name>
<dbReference type="GO" id="GO:0016706">
    <property type="term" value="F:2-oxoglutarate-dependent dioxygenase activity"/>
    <property type="evidence" value="ECO:0007669"/>
    <property type="project" value="UniProtKB-ARBA"/>
</dbReference>
<dbReference type="Gene3D" id="2.60.120.620">
    <property type="entry name" value="q2cbj1_9rhob like domain"/>
    <property type="match status" value="1"/>
</dbReference>
<feature type="region of interest" description="Disordered" evidence="2">
    <location>
        <begin position="396"/>
        <end position="415"/>
    </location>
</feature>
<reference evidence="3" key="1">
    <citation type="submission" date="2016-09" db="EMBL/GenBank/DDBJ databases">
        <title>The Complete Genome of Burkholderia sprentiae wsm5005.</title>
        <authorList>
            <person name="De Meyer S."/>
            <person name="Wang P."/>
            <person name="Terpolilli J."/>
        </authorList>
    </citation>
    <scope>NUCLEOTIDE SEQUENCE [LARGE SCALE GENOMIC DNA]</scope>
    <source>
        <strain evidence="3">WSM5005</strain>
    </source>
</reference>
<proteinExistence type="predicted"/>
<evidence type="ECO:0000256" key="1">
    <source>
        <dbReference type="ARBA" id="ARBA00001954"/>
    </source>
</evidence>
<dbReference type="EMBL" id="CP017561">
    <property type="protein sequence ID" value="APA85032.1"/>
    <property type="molecule type" value="Genomic_DNA"/>
</dbReference>
<dbReference type="RefSeq" id="WP_051374383.1">
    <property type="nucleotide sequence ID" value="NZ_CP017561.2"/>
</dbReference>
<dbReference type="PANTHER" id="PTHR20883:SF48">
    <property type="entry name" value="ECTOINE DIOXYGENASE"/>
    <property type="match status" value="1"/>
</dbReference>
<dbReference type="GO" id="GO:0005506">
    <property type="term" value="F:iron ion binding"/>
    <property type="evidence" value="ECO:0007669"/>
    <property type="project" value="UniProtKB-ARBA"/>
</dbReference>
<reference evidence="3" key="2">
    <citation type="submission" date="2021-06" db="EMBL/GenBank/DDBJ databases">
        <authorList>
            <person name="Rogers T.H."/>
            <person name="Ramsay J.P."/>
            <person name="Wang P."/>
            <person name="Terpolilli J."/>
        </authorList>
    </citation>
    <scope>NUCLEOTIDE SEQUENCE [LARGE SCALE GENOMIC DNA]</scope>
    <source>
        <strain evidence="3">WSM5005</strain>
    </source>
</reference>
<keyword evidence="3" id="KW-0223">Dioxygenase</keyword>
<dbReference type="Pfam" id="PF05721">
    <property type="entry name" value="PhyH"/>
    <property type="match status" value="1"/>
</dbReference>
<dbReference type="OrthoDB" id="9075305at2"/>
<dbReference type="SUPFAM" id="SSF51197">
    <property type="entry name" value="Clavaminate synthase-like"/>
    <property type="match status" value="1"/>
</dbReference>
<comment type="cofactor">
    <cofactor evidence="1">
        <name>Fe(2+)</name>
        <dbReference type="ChEBI" id="CHEBI:29033"/>
    </cofactor>
</comment>
<keyword evidence="4" id="KW-1185">Reference proteome</keyword>
<gene>
    <name evidence="3" type="ORF">BJG93_06305</name>
</gene>
<organism evidence="3 4">
    <name type="scientific">Paraburkholderia sprentiae WSM5005</name>
    <dbReference type="NCBI Taxonomy" id="754502"/>
    <lineage>
        <taxon>Bacteria</taxon>
        <taxon>Pseudomonadati</taxon>
        <taxon>Pseudomonadota</taxon>
        <taxon>Betaproteobacteria</taxon>
        <taxon>Burkholderiales</taxon>
        <taxon>Burkholderiaceae</taxon>
        <taxon>Paraburkholderia</taxon>
    </lineage>
</organism>
<keyword evidence="3" id="KW-0560">Oxidoreductase</keyword>
<dbReference type="PANTHER" id="PTHR20883">
    <property type="entry name" value="PHYTANOYL-COA DIOXYGENASE DOMAIN CONTAINING 1"/>
    <property type="match status" value="1"/>
</dbReference>
<evidence type="ECO:0000256" key="2">
    <source>
        <dbReference type="SAM" id="MobiDB-lite"/>
    </source>
</evidence>